<dbReference type="InterPro" id="IPR029039">
    <property type="entry name" value="Flavoprotein-like_sf"/>
</dbReference>
<name>A0ABY5KPL6_9CELL</name>
<dbReference type="InterPro" id="IPR050712">
    <property type="entry name" value="NAD(P)H-dep_reductase"/>
</dbReference>
<reference evidence="2 3" key="1">
    <citation type="submission" date="2022-07" db="EMBL/GenBank/DDBJ databases">
        <title>Novel species in genus cellulomonas.</title>
        <authorList>
            <person name="Ye L."/>
        </authorList>
    </citation>
    <scope>NUCLEOTIDE SEQUENCE [LARGE SCALE GENOMIC DNA]</scope>
    <source>
        <strain evidence="3">zg-B89</strain>
    </source>
</reference>
<proteinExistence type="predicted"/>
<dbReference type="RefSeq" id="WP_227576744.1">
    <property type="nucleotide sequence ID" value="NZ_CP101987.1"/>
</dbReference>
<dbReference type="Pfam" id="PF03358">
    <property type="entry name" value="FMN_red"/>
    <property type="match status" value="1"/>
</dbReference>
<accession>A0ABY5KPL6</accession>
<dbReference type="PANTHER" id="PTHR30543">
    <property type="entry name" value="CHROMATE REDUCTASE"/>
    <property type="match status" value="1"/>
</dbReference>
<evidence type="ECO:0000313" key="2">
    <source>
        <dbReference type="EMBL" id="UUI71709.1"/>
    </source>
</evidence>
<evidence type="ECO:0000313" key="3">
    <source>
        <dbReference type="Proteomes" id="UP001316384"/>
    </source>
</evidence>
<dbReference type="SUPFAM" id="SSF52218">
    <property type="entry name" value="Flavoproteins"/>
    <property type="match status" value="1"/>
</dbReference>
<dbReference type="Proteomes" id="UP001316384">
    <property type="component" value="Chromosome"/>
</dbReference>
<sequence length="187" mass="20332">MTTTTDLRVLLVVGSVRDDRRGHLVADWVRDRLAEHGGLEVDVADLRDVTLPASLDGSGDTAAWRARIDAADAVVVVTPEYNHGYPGYLKTAIDSAYDEWRGKTVGFASYGGTAGGARAVEQLRPVFAEVHTHTVRDQVVLPNIWELIDDQGVLDASRAEAPAKAMLEQLVWWGTALRTARRADVAA</sequence>
<gene>
    <name evidence="2" type="ORF">NP048_18275</name>
</gene>
<protein>
    <submittedName>
        <fullName evidence="2">NAD(P)H-dependent oxidoreductase</fullName>
    </submittedName>
</protein>
<dbReference type="InterPro" id="IPR005025">
    <property type="entry name" value="FMN_Rdtase-like_dom"/>
</dbReference>
<evidence type="ECO:0000259" key="1">
    <source>
        <dbReference type="Pfam" id="PF03358"/>
    </source>
</evidence>
<organism evidence="2 3">
    <name type="scientific">Cellulomonas xiejunii</name>
    <dbReference type="NCBI Taxonomy" id="2968083"/>
    <lineage>
        <taxon>Bacteria</taxon>
        <taxon>Bacillati</taxon>
        <taxon>Actinomycetota</taxon>
        <taxon>Actinomycetes</taxon>
        <taxon>Micrococcales</taxon>
        <taxon>Cellulomonadaceae</taxon>
        <taxon>Cellulomonas</taxon>
    </lineage>
</organism>
<dbReference type="PANTHER" id="PTHR30543:SF21">
    <property type="entry name" value="NAD(P)H-DEPENDENT FMN REDUCTASE LOT6"/>
    <property type="match status" value="1"/>
</dbReference>
<dbReference type="Gene3D" id="3.40.50.360">
    <property type="match status" value="1"/>
</dbReference>
<keyword evidence="3" id="KW-1185">Reference proteome</keyword>
<dbReference type="EMBL" id="CP101987">
    <property type="protein sequence ID" value="UUI71709.1"/>
    <property type="molecule type" value="Genomic_DNA"/>
</dbReference>
<feature type="domain" description="NADPH-dependent FMN reductase-like" evidence="1">
    <location>
        <begin position="8"/>
        <end position="145"/>
    </location>
</feature>